<gene>
    <name evidence="2" type="ORF">C0081_02830</name>
</gene>
<proteinExistence type="predicted"/>
<reference evidence="2 3" key="1">
    <citation type="submission" date="2018-01" db="EMBL/GenBank/DDBJ databases">
        <title>The draft genome sequence of Cohaesibacter sp. H1304.</title>
        <authorList>
            <person name="Wang N.-N."/>
            <person name="Du Z.-J."/>
        </authorList>
    </citation>
    <scope>NUCLEOTIDE SEQUENCE [LARGE SCALE GENOMIC DNA]</scope>
    <source>
        <strain evidence="2 3">H1304</strain>
    </source>
</reference>
<name>A0A2N5XXD8_9HYPH</name>
<feature type="domain" description="HTH-type transcriptional repressor KstR2 C-terminal" evidence="1">
    <location>
        <begin position="3"/>
        <end position="59"/>
    </location>
</feature>
<dbReference type="SUPFAM" id="SSF48498">
    <property type="entry name" value="Tetracyclin repressor-like, C-terminal domain"/>
    <property type="match status" value="1"/>
</dbReference>
<organism evidence="2 3">
    <name type="scientific">Cohaesibacter celericrescens</name>
    <dbReference type="NCBI Taxonomy" id="2067669"/>
    <lineage>
        <taxon>Bacteria</taxon>
        <taxon>Pseudomonadati</taxon>
        <taxon>Pseudomonadota</taxon>
        <taxon>Alphaproteobacteria</taxon>
        <taxon>Hyphomicrobiales</taxon>
        <taxon>Cohaesibacteraceae</taxon>
    </lineage>
</organism>
<dbReference type="Gene3D" id="1.10.357.10">
    <property type="entry name" value="Tetracycline Repressor, domain 2"/>
    <property type="match status" value="1"/>
</dbReference>
<dbReference type="InterPro" id="IPR036271">
    <property type="entry name" value="Tet_transcr_reg_TetR-rel_C_sf"/>
</dbReference>
<evidence type="ECO:0000259" key="1">
    <source>
        <dbReference type="Pfam" id="PF17932"/>
    </source>
</evidence>
<keyword evidence="3" id="KW-1185">Reference proteome</keyword>
<comment type="caution">
    <text evidence="2">The sequence shown here is derived from an EMBL/GenBank/DDBJ whole genome shotgun (WGS) entry which is preliminary data.</text>
</comment>
<dbReference type="EMBL" id="PKUQ01000001">
    <property type="protein sequence ID" value="PLW79176.1"/>
    <property type="molecule type" value="Genomic_DNA"/>
</dbReference>
<evidence type="ECO:0000313" key="3">
    <source>
        <dbReference type="Proteomes" id="UP000234881"/>
    </source>
</evidence>
<dbReference type="OrthoDB" id="9779746at2"/>
<accession>A0A2N5XXD8</accession>
<dbReference type="Pfam" id="PF17932">
    <property type="entry name" value="TetR_C_24"/>
    <property type="match status" value="1"/>
</dbReference>
<protein>
    <recommendedName>
        <fullName evidence="1">HTH-type transcriptional repressor KstR2 C-terminal domain-containing protein</fullName>
    </recommendedName>
</protein>
<dbReference type="Proteomes" id="UP000234881">
    <property type="component" value="Unassembled WGS sequence"/>
</dbReference>
<dbReference type="AlphaFoldDB" id="A0A2N5XXD8"/>
<sequence>MTILENGADKERWAKEDMRVSAKALIAMLTGVCVWYDPMGGYTIDQLVEHYSSLVFNGIKGFVP</sequence>
<dbReference type="InterPro" id="IPR041490">
    <property type="entry name" value="KstR2_TetR_C"/>
</dbReference>
<evidence type="ECO:0000313" key="2">
    <source>
        <dbReference type="EMBL" id="PLW79176.1"/>
    </source>
</evidence>